<sequence length="419" mass="47308">MNSVRNTNSFDDKMHTSERSDSTDRERLLVDEEDAHWSGKKSVRSGPGRWLNIIFVVVIAVVSCLVGIFIGHNQGDSDKACTRRITQHSPVVSHVGLNYHKQQFNGSLLKENIFRQDASPEVDAAWESLGANYRSIRVPAEEAEKSGLAPDQVKINEKYGGGYPANVEGFHHLHCLNLLRQSLYYNYDYYHDLGKGAFTNNDYVVRRHVTHCLDIIRQQLMCTVDVGVLGQVWVHPDHPEPFVDFNTEHKCRNFEEIRDWAQRNQLPETVPNDFLQPPKIGDRVFNRGYERFRAQKLEKRTTGDLKEGFFLGRHLPLDDPDGQTRSSSETRVDRYYGAVLSLTIDLMTVIAEIVGLDSDALRRFCTKPIATLHLLHYPPQAPDASELERGIGAHSDFGAITILLQDSVGGSTGLGPDIE</sequence>
<keyword evidence="4" id="KW-0560">Oxidoreductase</keyword>
<comment type="caution">
    <text evidence="4">The sequence shown here is derived from an EMBL/GenBank/DDBJ whole genome shotgun (WGS) entry which is preliminary data.</text>
</comment>
<dbReference type="AlphaFoldDB" id="A0A401KQ55"/>
<dbReference type="SUPFAM" id="SSF51197">
    <property type="entry name" value="Clavaminate synthase-like"/>
    <property type="match status" value="1"/>
</dbReference>
<gene>
    <name evidence="4" type="ORF">AAWM_04323</name>
</gene>
<name>A0A401KQ55_ASPAW</name>
<accession>A0A401KQ55</accession>
<evidence type="ECO:0000256" key="1">
    <source>
        <dbReference type="ARBA" id="ARBA00035112"/>
    </source>
</evidence>
<evidence type="ECO:0000313" key="5">
    <source>
        <dbReference type="Proteomes" id="UP000286921"/>
    </source>
</evidence>
<feature type="compositionally biased region" description="Basic and acidic residues" evidence="2">
    <location>
        <begin position="10"/>
        <end position="27"/>
    </location>
</feature>
<dbReference type="Pfam" id="PF11807">
    <property type="entry name" value="UstYa"/>
    <property type="match status" value="1"/>
</dbReference>
<comment type="similarity">
    <text evidence="1">Belongs to the ustYa family.</text>
</comment>
<keyword evidence="5" id="KW-1185">Reference proteome</keyword>
<dbReference type="Proteomes" id="UP000286921">
    <property type="component" value="Unassembled WGS sequence"/>
</dbReference>
<reference evidence="4 5" key="1">
    <citation type="submission" date="2016-09" db="EMBL/GenBank/DDBJ databases">
        <title>Aspergillus awamori IFM 58123T.</title>
        <authorList>
            <person name="Kusuya Y."/>
            <person name="Shimizu M."/>
            <person name="Takahashi H."/>
            <person name="Yaguchi T."/>
        </authorList>
    </citation>
    <scope>NUCLEOTIDE SEQUENCE [LARGE SCALE GENOMIC DNA]</scope>
    <source>
        <strain evidence="4 5">IFM 58123</strain>
    </source>
</reference>
<keyword evidence="3" id="KW-0472">Membrane</keyword>
<proteinExistence type="inferred from homology"/>
<keyword evidence="3" id="KW-0812">Transmembrane</keyword>
<evidence type="ECO:0000256" key="3">
    <source>
        <dbReference type="SAM" id="Phobius"/>
    </source>
</evidence>
<feature type="transmembrane region" description="Helical" evidence="3">
    <location>
        <begin position="50"/>
        <end position="71"/>
    </location>
</feature>
<dbReference type="GO" id="GO:0051213">
    <property type="term" value="F:dioxygenase activity"/>
    <property type="evidence" value="ECO:0007669"/>
    <property type="project" value="UniProtKB-KW"/>
</dbReference>
<keyword evidence="3" id="KW-1133">Transmembrane helix</keyword>
<dbReference type="GO" id="GO:0043386">
    <property type="term" value="P:mycotoxin biosynthetic process"/>
    <property type="evidence" value="ECO:0007669"/>
    <property type="project" value="InterPro"/>
</dbReference>
<dbReference type="InterPro" id="IPR027443">
    <property type="entry name" value="IPNS-like_sf"/>
</dbReference>
<protein>
    <submittedName>
        <fullName evidence="4">Naringenin,2-oxoglutarate 3-dioxygenase</fullName>
    </submittedName>
</protein>
<feature type="region of interest" description="Disordered" evidence="2">
    <location>
        <begin position="1"/>
        <end position="27"/>
    </location>
</feature>
<dbReference type="EMBL" id="BDHI01000008">
    <property type="protein sequence ID" value="GCB21438.1"/>
    <property type="molecule type" value="Genomic_DNA"/>
</dbReference>
<keyword evidence="4" id="KW-0223">Dioxygenase</keyword>
<dbReference type="PANTHER" id="PTHR33365">
    <property type="entry name" value="YALI0B05434P"/>
    <property type="match status" value="1"/>
</dbReference>
<dbReference type="STRING" id="105351.A0A401KQ55"/>
<evidence type="ECO:0000313" key="4">
    <source>
        <dbReference type="EMBL" id="GCB21438.1"/>
    </source>
</evidence>
<dbReference type="PANTHER" id="PTHR33365:SF13">
    <property type="entry name" value="TAT PATHWAY SIGNAL SEQUENCE"/>
    <property type="match status" value="1"/>
</dbReference>
<dbReference type="Gene3D" id="2.60.120.330">
    <property type="entry name" value="B-lactam Antibiotic, Isopenicillin N Synthase, Chain"/>
    <property type="match status" value="1"/>
</dbReference>
<dbReference type="InterPro" id="IPR021765">
    <property type="entry name" value="UstYa-like"/>
</dbReference>
<organism evidence="4 5">
    <name type="scientific">Aspergillus awamori</name>
    <name type="common">Black koji mold</name>
    <dbReference type="NCBI Taxonomy" id="105351"/>
    <lineage>
        <taxon>Eukaryota</taxon>
        <taxon>Fungi</taxon>
        <taxon>Dikarya</taxon>
        <taxon>Ascomycota</taxon>
        <taxon>Pezizomycotina</taxon>
        <taxon>Eurotiomycetes</taxon>
        <taxon>Eurotiomycetidae</taxon>
        <taxon>Eurotiales</taxon>
        <taxon>Aspergillaceae</taxon>
        <taxon>Aspergillus</taxon>
    </lineage>
</organism>
<evidence type="ECO:0000256" key="2">
    <source>
        <dbReference type="SAM" id="MobiDB-lite"/>
    </source>
</evidence>